<dbReference type="AlphaFoldDB" id="A0A5C2RYI7"/>
<keyword evidence="3" id="KW-1185">Reference proteome</keyword>
<gene>
    <name evidence="2" type="ORF">L227DRAFT_656420</name>
</gene>
<protein>
    <recommendedName>
        <fullName evidence="1">F-box domain-containing protein</fullName>
    </recommendedName>
</protein>
<dbReference type="Pfam" id="PF12937">
    <property type="entry name" value="F-box-like"/>
    <property type="match status" value="1"/>
</dbReference>
<dbReference type="Gene3D" id="1.20.1280.50">
    <property type="match status" value="1"/>
</dbReference>
<name>A0A5C2RYI7_9APHY</name>
<evidence type="ECO:0000259" key="1">
    <source>
        <dbReference type="Pfam" id="PF12937"/>
    </source>
</evidence>
<proteinExistence type="predicted"/>
<sequence>MASPGVLFASIKESSQLALRLKGSGGFDHVDGGQVLNAYRDLHKTLSVFNQVLNARCPVNKLPNEVLLHIFLLVPHSCSWPLESGCDNVAVQGAVDLRNVTLVCHKWRALALNYSSMWATLYLVPIYSSRNIENAQTCLDRRRSGTLSVQYDDTQPLNVLHGHEHRIREFRANASLLSWEDLAAGGVIPAYVSLPLSSVERLIIRGFTPYGRSLARNLRWKGMIPLFGGGPLPLRFLSLTNAIFLPAQHQVSNLTHLGLWFGMDPGNGAILPCSIDDILRLLSYTPMLQEAFIHGIPMTHPDDRIADNELYYTGIDDSLFDDDSIMDFPPDIGYHIPSRSQPPPVVELRHLRKFSTFSWVTSRSDRDIRQTGLSIFLLKHLRLPDSCYIRVDACTPTHLSFLKSYLKPLEWPETRVHCAYGRFSEREPAMSIQLTNSGGPGGIRIDITRTTHIPGSDRLISALRDLLSSAVFANARTLWVSGIERDWDALRVLHALHNIEQLFVDAWNARVNVNLYALLWEDRKDRQRQSTHSIPTTSFPLLRTAFVAVRSEFVLDELHKTLQSRHHIPHLLVQLFRELNNVSAAQMKEKLRDVATESGLVVYDPEDDVYMEKYSLRQALPPDLCGGTDDEYAWPPWLEGKLVRHDQELYFKEERSNY</sequence>
<feature type="domain" description="F-box" evidence="1">
    <location>
        <begin position="60"/>
        <end position="123"/>
    </location>
</feature>
<reference evidence="2" key="1">
    <citation type="journal article" date="2018" name="Genome Biol. Evol.">
        <title>Genomics and development of Lentinus tigrinus, a white-rot wood-decaying mushroom with dimorphic fruiting bodies.</title>
        <authorList>
            <person name="Wu B."/>
            <person name="Xu Z."/>
            <person name="Knudson A."/>
            <person name="Carlson A."/>
            <person name="Chen N."/>
            <person name="Kovaka S."/>
            <person name="LaButti K."/>
            <person name="Lipzen A."/>
            <person name="Pennachio C."/>
            <person name="Riley R."/>
            <person name="Schakwitz W."/>
            <person name="Umezawa K."/>
            <person name="Ohm R.A."/>
            <person name="Grigoriev I.V."/>
            <person name="Nagy L.G."/>
            <person name="Gibbons J."/>
            <person name="Hibbett D."/>
        </authorList>
    </citation>
    <scope>NUCLEOTIDE SEQUENCE [LARGE SCALE GENOMIC DNA]</scope>
    <source>
        <strain evidence="2">ALCF2SS1-6</strain>
    </source>
</reference>
<evidence type="ECO:0000313" key="3">
    <source>
        <dbReference type="Proteomes" id="UP000313359"/>
    </source>
</evidence>
<dbReference type="OrthoDB" id="2753926at2759"/>
<dbReference type="Proteomes" id="UP000313359">
    <property type="component" value="Unassembled WGS sequence"/>
</dbReference>
<organism evidence="2 3">
    <name type="scientific">Lentinus tigrinus ALCF2SS1-6</name>
    <dbReference type="NCBI Taxonomy" id="1328759"/>
    <lineage>
        <taxon>Eukaryota</taxon>
        <taxon>Fungi</taxon>
        <taxon>Dikarya</taxon>
        <taxon>Basidiomycota</taxon>
        <taxon>Agaricomycotina</taxon>
        <taxon>Agaricomycetes</taxon>
        <taxon>Polyporales</taxon>
        <taxon>Polyporaceae</taxon>
        <taxon>Lentinus</taxon>
    </lineage>
</organism>
<dbReference type="InterPro" id="IPR001810">
    <property type="entry name" value="F-box_dom"/>
</dbReference>
<evidence type="ECO:0000313" key="2">
    <source>
        <dbReference type="EMBL" id="RPD56122.1"/>
    </source>
</evidence>
<accession>A0A5C2RYI7</accession>
<dbReference type="EMBL" id="ML122290">
    <property type="protein sequence ID" value="RPD56122.1"/>
    <property type="molecule type" value="Genomic_DNA"/>
</dbReference>